<dbReference type="AlphaFoldDB" id="A0A4V1PSX4"/>
<reference evidence="3 4" key="1">
    <citation type="submission" date="2018-08" db="EMBL/GenBank/DDBJ databases">
        <title>Mountain-cultivated ginseng endophyte, Burkholderia stabilis and its activity against ginseng root rot disease.</title>
        <authorList>
            <person name="Tapan Kumar M."/>
            <person name="Bae H."/>
            <person name="Shanmugam G."/>
            <person name="Jeon J."/>
        </authorList>
    </citation>
    <scope>NUCLEOTIDE SEQUENCE [LARGE SCALE GENOMIC DNA]</scope>
    <source>
        <strain evidence="3 4">EB159</strain>
    </source>
</reference>
<evidence type="ECO:0000259" key="2">
    <source>
        <dbReference type="Pfam" id="PF02470"/>
    </source>
</evidence>
<name>A0A4V1PSX4_9BURK</name>
<keyword evidence="1" id="KW-0472">Membrane</keyword>
<comment type="caution">
    <text evidence="3">The sequence shown here is derived from an EMBL/GenBank/DDBJ whole genome shotgun (WGS) entry which is preliminary data.</text>
</comment>
<protein>
    <submittedName>
        <fullName evidence="3">Outer membrane lipid asymmetry maintenance protein MlaD</fullName>
    </submittedName>
</protein>
<dbReference type="Proteomes" id="UP000289650">
    <property type="component" value="Unassembled WGS sequence"/>
</dbReference>
<dbReference type="PANTHER" id="PTHR33371:SF4">
    <property type="entry name" value="INTERMEMBRANE PHOSPHOLIPID TRANSPORT SYSTEM BINDING PROTEIN MLAD"/>
    <property type="match status" value="1"/>
</dbReference>
<feature type="transmembrane region" description="Helical" evidence="1">
    <location>
        <begin position="7"/>
        <end position="28"/>
    </location>
</feature>
<dbReference type="GO" id="GO:0005543">
    <property type="term" value="F:phospholipid binding"/>
    <property type="evidence" value="ECO:0007669"/>
    <property type="project" value="TreeGrafter"/>
</dbReference>
<dbReference type="InterPro" id="IPR030970">
    <property type="entry name" value="ABC_MlaD"/>
</dbReference>
<dbReference type="NCBIfam" id="TIGR04430">
    <property type="entry name" value="OM_asym_MlaD"/>
    <property type="match status" value="1"/>
</dbReference>
<dbReference type="OrthoDB" id="9788420at2"/>
<sequence length="183" mass="18862">MTMKKTALDFWVGLFVVVGFLAVLFLALKVGNMSSLSFQPTYAVKMKFDNIGGLKPRAAVKSAGVVVGRVKTIGFDTNTYQALVTIDIDGQYPFPKDSSAKILTSGLLGEQYIGLEPGGDTEMLKAGDTITMTQSAIVLENLIGQFLYSKAADAGGAKPAAGAPAAPAPVAVPASAVSGSAAQ</sequence>
<dbReference type="RefSeq" id="WP_129513548.1">
    <property type="nucleotide sequence ID" value="NZ_QWEX01000001.1"/>
</dbReference>
<dbReference type="InterPro" id="IPR052336">
    <property type="entry name" value="MlaD_Phospholipid_Transporter"/>
</dbReference>
<evidence type="ECO:0000256" key="1">
    <source>
        <dbReference type="SAM" id="Phobius"/>
    </source>
</evidence>
<keyword evidence="1" id="KW-0812">Transmembrane</keyword>
<evidence type="ECO:0000313" key="3">
    <source>
        <dbReference type="EMBL" id="RXV72604.1"/>
    </source>
</evidence>
<evidence type="ECO:0000313" key="4">
    <source>
        <dbReference type="Proteomes" id="UP000289650"/>
    </source>
</evidence>
<feature type="domain" description="Mce/MlaD" evidence="2">
    <location>
        <begin position="41"/>
        <end position="118"/>
    </location>
</feature>
<keyword evidence="1" id="KW-1133">Transmembrane helix</keyword>
<proteinExistence type="predicted"/>
<dbReference type="InterPro" id="IPR003399">
    <property type="entry name" value="Mce/MlaD"/>
</dbReference>
<dbReference type="PANTHER" id="PTHR33371">
    <property type="entry name" value="INTERMEMBRANE PHOSPHOLIPID TRANSPORT SYSTEM BINDING PROTEIN MLAD-RELATED"/>
    <property type="match status" value="1"/>
</dbReference>
<dbReference type="EMBL" id="QWEX01000001">
    <property type="protein sequence ID" value="RXV72604.1"/>
    <property type="molecule type" value="Genomic_DNA"/>
</dbReference>
<accession>A0A4V1PSX4</accession>
<dbReference type="GO" id="GO:0005548">
    <property type="term" value="F:phospholipid transporter activity"/>
    <property type="evidence" value="ECO:0007669"/>
    <property type="project" value="TreeGrafter"/>
</dbReference>
<organism evidence="3 4">
    <name type="scientific">Burkholderia stabilis</name>
    <dbReference type="NCBI Taxonomy" id="95485"/>
    <lineage>
        <taxon>Bacteria</taxon>
        <taxon>Pseudomonadati</taxon>
        <taxon>Pseudomonadota</taxon>
        <taxon>Betaproteobacteria</taxon>
        <taxon>Burkholderiales</taxon>
        <taxon>Burkholderiaceae</taxon>
        <taxon>Burkholderia</taxon>
        <taxon>Burkholderia cepacia complex</taxon>
    </lineage>
</organism>
<dbReference type="Pfam" id="PF02470">
    <property type="entry name" value="MlaD"/>
    <property type="match status" value="1"/>
</dbReference>
<gene>
    <name evidence="3" type="primary">mlaD</name>
    <name evidence="3" type="ORF">D1006_09795</name>
</gene>